<dbReference type="EMBL" id="JAAIII010000008">
    <property type="protein sequence ID" value="NMM95064.1"/>
    <property type="molecule type" value="Genomic_DNA"/>
</dbReference>
<keyword evidence="4" id="KW-1185">Reference proteome</keyword>
<feature type="region of interest" description="Disordered" evidence="1">
    <location>
        <begin position="1"/>
        <end position="31"/>
    </location>
</feature>
<gene>
    <name evidence="3" type="ORF">G1C95_2252</name>
</gene>
<dbReference type="InterPro" id="IPR029052">
    <property type="entry name" value="Metallo-depent_PP-like"/>
</dbReference>
<dbReference type="InterPro" id="IPR004843">
    <property type="entry name" value="Calcineurin-like_PHP"/>
</dbReference>
<evidence type="ECO:0000256" key="1">
    <source>
        <dbReference type="SAM" id="MobiDB-lite"/>
    </source>
</evidence>
<dbReference type="SUPFAM" id="SSF56300">
    <property type="entry name" value="Metallo-dependent phosphatases"/>
    <property type="match status" value="1"/>
</dbReference>
<protein>
    <submittedName>
        <fullName evidence="3">Ser/threonine protein phosphatase</fullName>
    </submittedName>
</protein>
<dbReference type="PANTHER" id="PTHR32440">
    <property type="entry name" value="PHOSPHATASE DCR2-RELATED-RELATED"/>
    <property type="match status" value="1"/>
</dbReference>
<sequence>MDYSGDMTETQRAPEGMSSKPRIKPANAQDDRPVSISARLGRLQFHHSGKFRVLQLADIQDGPKVSKDTIRLIEASLDATRPDLVIFTGNQIAGYDTAFEGSFRKRRWSEEPVRASAVERTRELVRKAIGQFTAPMAERGIPWAVTYGNHDFQCGLDNSALDALYREFPGCVNPSREGKRTSSVGSPLPEQTVYTCATPEPGTFALPVHNEDGTRNVLGLALIDSGDYAHGGGFGTPSAGALDLLRRLPRLIGAKTMVFQHMPLPEYYQVLKPVEAKTAFAMQGYRAHAETYYVLDDAKTQPGGYLGEGISCPDQSEEFAILRDARIGGDRQVDGDSSVGENLGGDRHINCDSDAEKVEAKVPDGIEAKGSAYIGVVAGHDHRNGFVGEYEGLLLIATPTCGFNTYGPAPAKRAARLIEFDIRHPYEPRTQLLEFGELVGKPSSKKAYTYAVNQATPGEGEGDDLLRKPSLWSRIKALLRGR</sequence>
<accession>A0A7Y0ERK4</accession>
<dbReference type="Gene3D" id="3.60.21.10">
    <property type="match status" value="1"/>
</dbReference>
<organism evidence="3 4">
    <name type="scientific">Bifidobacterium oedipodis</name>
    <dbReference type="NCBI Taxonomy" id="2675322"/>
    <lineage>
        <taxon>Bacteria</taxon>
        <taxon>Bacillati</taxon>
        <taxon>Actinomycetota</taxon>
        <taxon>Actinomycetes</taxon>
        <taxon>Bifidobacteriales</taxon>
        <taxon>Bifidobacteriaceae</taxon>
        <taxon>Bifidobacterium</taxon>
    </lineage>
</organism>
<name>A0A7Y0ERK4_9BIFI</name>
<reference evidence="3 4" key="1">
    <citation type="submission" date="2020-02" db="EMBL/GenBank/DDBJ databases">
        <title>Characterization of phylogenetic diversity of novel bifidobacterial species isolated in Czech ZOOs.</title>
        <authorList>
            <person name="Lugli G.A."/>
            <person name="Vera N.B."/>
            <person name="Ventura M."/>
        </authorList>
    </citation>
    <scope>NUCLEOTIDE SEQUENCE [LARGE SCALE GENOMIC DNA]</scope>
    <source>
        <strain evidence="3 4">DSM 109957</strain>
    </source>
</reference>
<proteinExistence type="predicted"/>
<feature type="domain" description="Calcineurin-like phosphoesterase" evidence="2">
    <location>
        <begin position="51"/>
        <end position="161"/>
    </location>
</feature>
<dbReference type="Pfam" id="PF00149">
    <property type="entry name" value="Metallophos"/>
    <property type="match status" value="1"/>
</dbReference>
<dbReference type="GO" id="GO:0016788">
    <property type="term" value="F:hydrolase activity, acting on ester bonds"/>
    <property type="evidence" value="ECO:0007669"/>
    <property type="project" value="TreeGrafter"/>
</dbReference>
<evidence type="ECO:0000313" key="3">
    <source>
        <dbReference type="EMBL" id="NMM95064.1"/>
    </source>
</evidence>
<evidence type="ECO:0000259" key="2">
    <source>
        <dbReference type="Pfam" id="PF00149"/>
    </source>
</evidence>
<dbReference type="Proteomes" id="UP000532194">
    <property type="component" value="Unassembled WGS sequence"/>
</dbReference>
<dbReference type="AlphaFoldDB" id="A0A7Y0ERK4"/>
<comment type="caution">
    <text evidence="3">The sequence shown here is derived from an EMBL/GenBank/DDBJ whole genome shotgun (WGS) entry which is preliminary data.</text>
</comment>
<evidence type="ECO:0000313" key="4">
    <source>
        <dbReference type="Proteomes" id="UP000532194"/>
    </source>
</evidence>
<dbReference type="GO" id="GO:0005737">
    <property type="term" value="C:cytoplasm"/>
    <property type="evidence" value="ECO:0007669"/>
    <property type="project" value="TreeGrafter"/>
</dbReference>